<organism evidence="2 3">
    <name type="scientific">Postia placenta MAD-698-R-SB12</name>
    <dbReference type="NCBI Taxonomy" id="670580"/>
    <lineage>
        <taxon>Eukaryota</taxon>
        <taxon>Fungi</taxon>
        <taxon>Dikarya</taxon>
        <taxon>Basidiomycota</taxon>
        <taxon>Agaricomycotina</taxon>
        <taxon>Agaricomycetes</taxon>
        <taxon>Polyporales</taxon>
        <taxon>Adustoporiaceae</taxon>
        <taxon>Rhodonia</taxon>
    </lineage>
</organism>
<name>A0A1X6MWS3_9APHY</name>
<keyword evidence="3" id="KW-1185">Reference proteome</keyword>
<dbReference type="STRING" id="670580.A0A1X6MWS3"/>
<sequence length="387" mass="43591">MTWTPLPGMYLALRLNPVAMVEHLEDPIALDSARQMQPGTYIAYVDHLLDFPWRDKPAHRCSVKFAGRGLPTRLKDEFMESTMCVPIFPNTSHPLSREPLRPKTPFPFSDCYQYSLVDTTVRVPTQDFEPRTAIWMSPRQTHEHNRFLADDFLRRAILMREKGVPGPDPDTVITWERHDYGGLPSPDLRRSDAERDSLDDFVVPESDHDGDASLDQEANQEDGPDGDSASSMIVSDSDGDAESVDSSERDFTQLAFAERAVDDLDIIPLVEASQELTSIERIMDPLGFLDEQEAIIAIIKESRARNATAFAETNATATKSESSRVDLDLNAEKSGKHGMEPLRWHKRLRRRTIQVIKTEHGRVKGAVIRVVGLIRTHLCLRTVSSSS</sequence>
<evidence type="ECO:0000313" key="2">
    <source>
        <dbReference type="EMBL" id="OSX60814.1"/>
    </source>
</evidence>
<dbReference type="EMBL" id="KZ110599">
    <property type="protein sequence ID" value="OSX60814.1"/>
    <property type="molecule type" value="Genomic_DNA"/>
</dbReference>
<evidence type="ECO:0000256" key="1">
    <source>
        <dbReference type="SAM" id="MobiDB-lite"/>
    </source>
</evidence>
<evidence type="ECO:0000313" key="3">
    <source>
        <dbReference type="Proteomes" id="UP000194127"/>
    </source>
</evidence>
<dbReference type="Proteomes" id="UP000194127">
    <property type="component" value="Unassembled WGS sequence"/>
</dbReference>
<accession>A0A1X6MWS3</accession>
<feature type="compositionally biased region" description="Basic and acidic residues" evidence="1">
    <location>
        <begin position="187"/>
        <end position="198"/>
    </location>
</feature>
<dbReference type="OrthoDB" id="2930792at2759"/>
<feature type="compositionally biased region" description="Acidic residues" evidence="1">
    <location>
        <begin position="212"/>
        <end position="225"/>
    </location>
</feature>
<reference evidence="2 3" key="1">
    <citation type="submission" date="2017-04" db="EMBL/GenBank/DDBJ databases">
        <title>Genome Sequence of the Model Brown-Rot Fungus Postia placenta SB12.</title>
        <authorList>
            <consortium name="DOE Joint Genome Institute"/>
            <person name="Gaskell J."/>
            <person name="Kersten P."/>
            <person name="Larrondo L.F."/>
            <person name="Canessa P."/>
            <person name="Martinez D."/>
            <person name="Hibbett D."/>
            <person name="Schmoll M."/>
            <person name="Kubicek C.P."/>
            <person name="Martinez A.T."/>
            <person name="Yadav J."/>
            <person name="Master E."/>
            <person name="Magnuson J.K."/>
            <person name="James T."/>
            <person name="Yaver D."/>
            <person name="Berka R."/>
            <person name="Labutti K."/>
            <person name="Lipzen A."/>
            <person name="Aerts A."/>
            <person name="Barry K."/>
            <person name="Henrissat B."/>
            <person name="Blanchette R."/>
            <person name="Grigoriev I."/>
            <person name="Cullen D."/>
        </authorList>
    </citation>
    <scope>NUCLEOTIDE SEQUENCE [LARGE SCALE GENOMIC DNA]</scope>
    <source>
        <strain evidence="2 3">MAD-698-R-SB12</strain>
    </source>
</reference>
<dbReference type="GeneID" id="36330797"/>
<proteinExistence type="predicted"/>
<dbReference type="RefSeq" id="XP_024337608.1">
    <property type="nucleotide sequence ID" value="XM_024485848.1"/>
</dbReference>
<protein>
    <submittedName>
        <fullName evidence="2">Uncharacterized protein</fullName>
    </submittedName>
</protein>
<gene>
    <name evidence="2" type="ORF">POSPLADRAFT_1145814</name>
</gene>
<feature type="region of interest" description="Disordered" evidence="1">
    <location>
        <begin position="163"/>
        <end position="248"/>
    </location>
</feature>
<dbReference type="AlphaFoldDB" id="A0A1X6MWS3"/>